<comment type="pathway">
    <text evidence="3 4">Purine metabolism; IMP biosynthesis via de novo pathway; 5-amino-1-(5-phospho-D-ribosyl)imidazole-4-carboxylate from 5-amino-1-(5-phospho-D-ribosyl)imidazole (N5-CAIR route): step 2/2.</text>
</comment>
<dbReference type="Proteomes" id="UP000319829">
    <property type="component" value="Unassembled WGS sequence"/>
</dbReference>
<comment type="function">
    <text evidence="3 4">Catalyzes the conversion of N5-carboxyaminoimidazole ribonucleotide (N5-CAIR) to 4-carboxy-5-aminoimidazole ribonucleotide (CAIR).</text>
</comment>
<dbReference type="UniPathway" id="UPA00074">
    <property type="reaction ID" value="UER00943"/>
</dbReference>
<dbReference type="EMBL" id="VBOX01000100">
    <property type="protein sequence ID" value="TMQ61512.1"/>
    <property type="molecule type" value="Genomic_DNA"/>
</dbReference>
<reference evidence="9 10" key="1">
    <citation type="journal article" date="2019" name="Nat. Microbiol.">
        <title>Mediterranean grassland soil C-N compound turnover is dependent on rainfall and depth, and is mediated by genomically divergent microorganisms.</title>
        <authorList>
            <person name="Diamond S."/>
            <person name="Andeer P.F."/>
            <person name="Li Z."/>
            <person name="Crits-Christoph A."/>
            <person name="Burstein D."/>
            <person name="Anantharaman K."/>
            <person name="Lane K.R."/>
            <person name="Thomas B.C."/>
            <person name="Pan C."/>
            <person name="Northen T.R."/>
            <person name="Banfield J.F."/>
        </authorList>
    </citation>
    <scope>NUCLEOTIDE SEQUENCE [LARGE SCALE GENOMIC DNA]</scope>
    <source>
        <strain evidence="7">WS_4</strain>
        <strain evidence="8">WS_7</strain>
    </source>
</reference>
<gene>
    <name evidence="3 7" type="primary">purE</name>
    <name evidence="7" type="ORF">E6K74_00385</name>
    <name evidence="8" type="ORF">E6K77_10105</name>
</gene>
<dbReference type="AlphaFoldDB" id="A0A538SY59"/>
<dbReference type="Pfam" id="PF00731">
    <property type="entry name" value="AIRC"/>
    <property type="match status" value="1"/>
</dbReference>
<feature type="domain" description="PurE" evidence="6">
    <location>
        <begin position="5"/>
        <end position="156"/>
    </location>
</feature>
<dbReference type="HAMAP" id="MF_01929">
    <property type="entry name" value="PurE_classI"/>
    <property type="match status" value="1"/>
</dbReference>
<dbReference type="Proteomes" id="UP000317366">
    <property type="component" value="Unassembled WGS sequence"/>
</dbReference>
<evidence type="ECO:0000313" key="8">
    <source>
        <dbReference type="EMBL" id="TMQ61512.1"/>
    </source>
</evidence>
<dbReference type="SMART" id="SM01001">
    <property type="entry name" value="AIRC"/>
    <property type="match status" value="1"/>
</dbReference>
<evidence type="ECO:0000259" key="6">
    <source>
        <dbReference type="SMART" id="SM01001"/>
    </source>
</evidence>
<dbReference type="GO" id="GO:0016829">
    <property type="term" value="F:lyase activity"/>
    <property type="evidence" value="ECO:0007669"/>
    <property type="project" value="UniProtKB-KW"/>
</dbReference>
<evidence type="ECO:0000256" key="2">
    <source>
        <dbReference type="ARBA" id="ARBA00023235"/>
    </source>
</evidence>
<feature type="binding site" evidence="3 5">
    <location>
        <position position="13"/>
    </location>
    <ligand>
        <name>substrate</name>
    </ligand>
</feature>
<keyword evidence="1 3" id="KW-0658">Purine biosynthesis</keyword>
<keyword evidence="2 3" id="KW-0413">Isomerase</keyword>
<dbReference type="PANTHER" id="PTHR23046">
    <property type="entry name" value="PHOSPHORIBOSYLAMINOIMIDAZOLE CARBOXYLASE CATALYTIC SUBUNIT"/>
    <property type="match status" value="1"/>
</dbReference>
<comment type="caution">
    <text evidence="7">The sequence shown here is derived from an EMBL/GenBank/DDBJ whole genome shotgun (WGS) entry which is preliminary data.</text>
</comment>
<evidence type="ECO:0000256" key="5">
    <source>
        <dbReference type="PIRSR" id="PIRSR001338-1"/>
    </source>
</evidence>
<evidence type="ECO:0000313" key="9">
    <source>
        <dbReference type="Proteomes" id="UP000317366"/>
    </source>
</evidence>
<organism evidence="7 10">
    <name type="scientific">Eiseniibacteriota bacterium</name>
    <dbReference type="NCBI Taxonomy" id="2212470"/>
    <lineage>
        <taxon>Bacteria</taxon>
        <taxon>Candidatus Eiseniibacteriota</taxon>
    </lineage>
</organism>
<comment type="similarity">
    <text evidence="3">Belongs to the AIR carboxylase family. Class I subfamily.</text>
</comment>
<name>A0A538SY59_UNCEI</name>
<proteinExistence type="inferred from homology"/>
<dbReference type="SUPFAM" id="SSF52255">
    <property type="entry name" value="N5-CAIR mutase (phosphoribosylaminoimidazole carboxylase, PurE)"/>
    <property type="match status" value="1"/>
</dbReference>
<dbReference type="NCBIfam" id="TIGR01162">
    <property type="entry name" value="purE"/>
    <property type="match status" value="1"/>
</dbReference>
<feature type="binding site" evidence="3 5">
    <location>
        <position position="43"/>
    </location>
    <ligand>
        <name>substrate</name>
    </ligand>
</feature>
<dbReference type="EC" id="5.4.99.18" evidence="3 4"/>
<feature type="binding site" evidence="3 5">
    <location>
        <position position="16"/>
    </location>
    <ligand>
        <name>substrate</name>
    </ligand>
</feature>
<sequence>MSEKTRVLILFGSDSDRATMEEAARVLESFGVAFRMETASAHRSPDRVRDIVREAPAQGVQVFIAGAGMANHLAGAVAAHTTLPVIGVPLGGSALAGVDSLYSTVQMPAGVPVATVAIGASGAKNAAVLAIQILALSDRGLALKLEDLKQRLARGERL</sequence>
<evidence type="ECO:0000313" key="10">
    <source>
        <dbReference type="Proteomes" id="UP000319829"/>
    </source>
</evidence>
<evidence type="ECO:0000256" key="3">
    <source>
        <dbReference type="HAMAP-Rule" id="MF_01929"/>
    </source>
</evidence>
<dbReference type="InterPro" id="IPR000031">
    <property type="entry name" value="PurE_dom"/>
</dbReference>
<dbReference type="GO" id="GO:0034023">
    <property type="term" value="F:5-(carboxyamino)imidazole ribonucleotide mutase activity"/>
    <property type="evidence" value="ECO:0007669"/>
    <property type="project" value="UniProtKB-UniRule"/>
</dbReference>
<dbReference type="EMBL" id="VBOU01000002">
    <property type="protein sequence ID" value="TMQ56326.1"/>
    <property type="molecule type" value="Genomic_DNA"/>
</dbReference>
<dbReference type="GO" id="GO:0006189">
    <property type="term" value="P:'de novo' IMP biosynthetic process"/>
    <property type="evidence" value="ECO:0007669"/>
    <property type="project" value="UniProtKB-UniRule"/>
</dbReference>
<evidence type="ECO:0000256" key="4">
    <source>
        <dbReference type="PIRNR" id="PIRNR001338"/>
    </source>
</evidence>
<accession>A0A538SY59</accession>
<dbReference type="Gene3D" id="3.40.50.1970">
    <property type="match status" value="1"/>
</dbReference>
<dbReference type="InterPro" id="IPR024694">
    <property type="entry name" value="PurE_prokaryotes"/>
</dbReference>
<dbReference type="PANTHER" id="PTHR23046:SF2">
    <property type="entry name" value="PHOSPHORIBOSYLAMINOIMIDAZOLE CARBOXYLASE"/>
    <property type="match status" value="1"/>
</dbReference>
<dbReference type="PIRSF" id="PIRSF001338">
    <property type="entry name" value="AIR_carboxylase"/>
    <property type="match status" value="1"/>
</dbReference>
<keyword evidence="7" id="KW-0456">Lyase</keyword>
<evidence type="ECO:0000313" key="7">
    <source>
        <dbReference type="EMBL" id="TMQ56326.1"/>
    </source>
</evidence>
<protein>
    <recommendedName>
        <fullName evidence="3 4">N5-carboxyaminoimidazole ribonucleotide mutase</fullName>
        <shortName evidence="3 4">N5-CAIR mutase</shortName>
        <ecNumber evidence="3 4">5.4.99.18</ecNumber>
    </recommendedName>
    <alternativeName>
        <fullName evidence="3">5-(carboxyamino)imidazole ribonucleotide mutase</fullName>
    </alternativeName>
</protein>
<dbReference type="InterPro" id="IPR033747">
    <property type="entry name" value="PurE_ClassI"/>
</dbReference>
<comment type="catalytic activity">
    <reaction evidence="3 4">
        <text>5-carboxyamino-1-(5-phospho-D-ribosyl)imidazole + H(+) = 5-amino-1-(5-phospho-D-ribosyl)imidazole-4-carboxylate</text>
        <dbReference type="Rhea" id="RHEA:13193"/>
        <dbReference type="ChEBI" id="CHEBI:15378"/>
        <dbReference type="ChEBI" id="CHEBI:58730"/>
        <dbReference type="ChEBI" id="CHEBI:77657"/>
        <dbReference type="EC" id="5.4.99.18"/>
    </reaction>
</comment>
<evidence type="ECO:0000256" key="1">
    <source>
        <dbReference type="ARBA" id="ARBA00022755"/>
    </source>
</evidence>